<feature type="compositionally biased region" description="Basic and acidic residues" evidence="1">
    <location>
        <begin position="35"/>
        <end position="48"/>
    </location>
</feature>
<keyword evidence="2" id="KW-0472">Membrane</keyword>
<feature type="region of interest" description="Disordered" evidence="1">
    <location>
        <begin position="24"/>
        <end position="48"/>
    </location>
</feature>
<dbReference type="Proteomes" id="UP000095283">
    <property type="component" value="Unplaced"/>
</dbReference>
<dbReference type="AlphaFoldDB" id="A0A1I7WLK7"/>
<protein>
    <submittedName>
        <fullName evidence="4">Uncharacterized protein</fullName>
    </submittedName>
</protein>
<keyword evidence="2" id="KW-1133">Transmembrane helix</keyword>
<feature type="transmembrane region" description="Helical" evidence="2">
    <location>
        <begin position="110"/>
        <end position="130"/>
    </location>
</feature>
<evidence type="ECO:0000256" key="2">
    <source>
        <dbReference type="SAM" id="Phobius"/>
    </source>
</evidence>
<dbReference type="WBParaSite" id="Hba_06026">
    <property type="protein sequence ID" value="Hba_06026"/>
    <property type="gene ID" value="Hba_06026"/>
</dbReference>
<accession>A0A1I7WLK7</accession>
<proteinExistence type="predicted"/>
<keyword evidence="2" id="KW-0812">Transmembrane</keyword>
<name>A0A1I7WLK7_HETBA</name>
<evidence type="ECO:0000313" key="3">
    <source>
        <dbReference type="Proteomes" id="UP000095283"/>
    </source>
</evidence>
<keyword evidence="3" id="KW-1185">Reference proteome</keyword>
<feature type="transmembrane region" description="Helical" evidence="2">
    <location>
        <begin position="175"/>
        <end position="192"/>
    </location>
</feature>
<feature type="transmembrane region" description="Helical" evidence="2">
    <location>
        <begin position="299"/>
        <end position="320"/>
    </location>
</feature>
<organism evidence="3 4">
    <name type="scientific">Heterorhabditis bacteriophora</name>
    <name type="common">Entomopathogenic nematode worm</name>
    <dbReference type="NCBI Taxonomy" id="37862"/>
    <lineage>
        <taxon>Eukaryota</taxon>
        <taxon>Metazoa</taxon>
        <taxon>Ecdysozoa</taxon>
        <taxon>Nematoda</taxon>
        <taxon>Chromadorea</taxon>
        <taxon>Rhabditida</taxon>
        <taxon>Rhabditina</taxon>
        <taxon>Rhabditomorpha</taxon>
        <taxon>Strongyloidea</taxon>
        <taxon>Heterorhabditidae</taxon>
        <taxon>Heterorhabditis</taxon>
    </lineage>
</organism>
<sequence>MGSTAASATFHAYGQLIRTPSIHPLIKSPSVHPNLSEKKSNREKEDRGTSCSKQCSIRKKYHYSCCVRDTNMIDCILNNCLKSFASTHLKILYNVQRLTRIQFFLIRKHLLHFFKMFLFILVEFFFSFMFNHFFMTTYNQLCFYAVAPEYRKNFKIYFSYMIKLSMNLYQCVRDLYIILVKWSFAAAVLYALTVITSTEKEKKVVKVTIMLLPPPTPTIYLIFKEKNIYKIQSVISFIVRSYAKLLQFWHFIASIVEMIRTNLFDGDVDSIDSLQLKKKRRESDEENSEDDDDRLQLPIASYFALIIGYCCIGSLLFNTFEKGPIW</sequence>
<evidence type="ECO:0000256" key="1">
    <source>
        <dbReference type="SAM" id="MobiDB-lite"/>
    </source>
</evidence>
<evidence type="ECO:0000313" key="4">
    <source>
        <dbReference type="WBParaSite" id="Hba_06026"/>
    </source>
</evidence>
<reference evidence="4" key="1">
    <citation type="submission" date="2016-11" db="UniProtKB">
        <authorList>
            <consortium name="WormBaseParasite"/>
        </authorList>
    </citation>
    <scope>IDENTIFICATION</scope>
</reference>